<accession>A0A6V7NEW3</accession>
<evidence type="ECO:0000313" key="3">
    <source>
        <dbReference type="EMBL" id="CAD1817027.1"/>
    </source>
</evidence>
<keyword evidence="2" id="KW-0812">Transmembrane</keyword>
<organism evidence="3">
    <name type="scientific">Ananas comosus var. bracteatus</name>
    <name type="common">red pineapple</name>
    <dbReference type="NCBI Taxonomy" id="296719"/>
    <lineage>
        <taxon>Eukaryota</taxon>
        <taxon>Viridiplantae</taxon>
        <taxon>Streptophyta</taxon>
        <taxon>Embryophyta</taxon>
        <taxon>Tracheophyta</taxon>
        <taxon>Spermatophyta</taxon>
        <taxon>Magnoliopsida</taxon>
        <taxon>Liliopsida</taxon>
        <taxon>Poales</taxon>
        <taxon>Bromeliaceae</taxon>
        <taxon>Bromelioideae</taxon>
        <taxon>Ananas</taxon>
    </lineage>
</organism>
<evidence type="ECO:0000256" key="2">
    <source>
        <dbReference type="SAM" id="Phobius"/>
    </source>
</evidence>
<feature type="compositionally biased region" description="Low complexity" evidence="1">
    <location>
        <begin position="164"/>
        <end position="185"/>
    </location>
</feature>
<feature type="region of interest" description="Disordered" evidence="1">
    <location>
        <begin position="158"/>
        <end position="185"/>
    </location>
</feature>
<feature type="transmembrane region" description="Helical" evidence="2">
    <location>
        <begin position="12"/>
        <end position="34"/>
    </location>
</feature>
<gene>
    <name evidence="3" type="ORF">CB5_LOCUS238</name>
</gene>
<dbReference type="EMBL" id="LR862129">
    <property type="protein sequence ID" value="CAD1817027.1"/>
    <property type="molecule type" value="Genomic_DNA"/>
</dbReference>
<reference evidence="3" key="1">
    <citation type="submission" date="2020-07" db="EMBL/GenBank/DDBJ databases">
        <authorList>
            <person name="Lin J."/>
        </authorList>
    </citation>
    <scope>NUCLEOTIDE SEQUENCE</scope>
</reference>
<name>A0A6V7NEW3_ANACO</name>
<proteinExistence type="predicted"/>
<protein>
    <submittedName>
        <fullName evidence="3">Uncharacterized protein</fullName>
    </submittedName>
</protein>
<sequence>MIRAEFFAIERKYPYSFSFSLFFFSLSFFPSLFFSSPRPSSPSPPSPSVPPPPPLLTPALPSSAALSPPPHIPHLLCWLASSFPFVLAFERLALLPFLALLASFASSSPSSFLSPFPSSKPSSSSSGGGFLTSGLRRQLKTIVAIGLMLGMILDSSPTASSFPTRSASRVRTSSSPSRTTLWRGR</sequence>
<evidence type="ECO:0000256" key="1">
    <source>
        <dbReference type="SAM" id="MobiDB-lite"/>
    </source>
</evidence>
<keyword evidence="2" id="KW-1133">Transmembrane helix</keyword>
<dbReference type="AlphaFoldDB" id="A0A6V7NEW3"/>
<keyword evidence="2" id="KW-0472">Membrane</keyword>